<dbReference type="RefSeq" id="WP_130356235.1">
    <property type="nucleotide sequence ID" value="NZ_SGXC01000001.1"/>
</dbReference>
<keyword evidence="3" id="KW-1003">Cell membrane</keyword>
<evidence type="ECO:0000256" key="8">
    <source>
        <dbReference type="ARBA" id="ARBA00037998"/>
    </source>
</evidence>
<feature type="transmembrane region" description="Helical" evidence="9">
    <location>
        <begin position="256"/>
        <end position="275"/>
    </location>
</feature>
<name>A0A4Q7NJC3_9BURK</name>
<evidence type="ECO:0000256" key="1">
    <source>
        <dbReference type="ARBA" id="ARBA00004651"/>
    </source>
</evidence>
<sequence length="284" mass="30031">MSFYSIQILNALSLAMLLFLIAAGLSIIFGLMRIINLAHGSFYLLGGYCGLSVLARTGSFWLALLAAAAVVGLVGVVLQRMLLQRVQHNELGQVLMSFGVLLVISDFALWFWGGLPQTLERPEFLDGALRYGGMVFPKYRVALIACGAAVALALWLLIEKTRIGAIIRAGVDDPGMVRAQGIDIRLVFTLVFAAGAALAGVAGVLGGAMLGIYPGADFEVMLQAFAVVVIGGLGSLKGALYGSLLIGFADTLGKAFIPELAMFTMFVPMVAMLVIRPNGLFGRA</sequence>
<comment type="similarity">
    <text evidence="8">Belongs to the binding-protein-dependent transport system permease family. LivHM subfamily.</text>
</comment>
<feature type="transmembrane region" description="Helical" evidence="9">
    <location>
        <begin position="139"/>
        <end position="158"/>
    </location>
</feature>
<keyword evidence="4 9" id="KW-0812">Transmembrane</keyword>
<evidence type="ECO:0000256" key="6">
    <source>
        <dbReference type="ARBA" id="ARBA00022989"/>
    </source>
</evidence>
<feature type="transmembrane region" description="Helical" evidence="9">
    <location>
        <begin position="12"/>
        <end position="35"/>
    </location>
</feature>
<dbReference type="Pfam" id="PF02653">
    <property type="entry name" value="BPD_transp_2"/>
    <property type="match status" value="1"/>
</dbReference>
<comment type="caution">
    <text evidence="10">The sequence shown here is derived from an EMBL/GenBank/DDBJ whole genome shotgun (WGS) entry which is preliminary data.</text>
</comment>
<dbReference type="InterPro" id="IPR001851">
    <property type="entry name" value="ABC_transp_permease"/>
</dbReference>
<evidence type="ECO:0000256" key="9">
    <source>
        <dbReference type="SAM" id="Phobius"/>
    </source>
</evidence>
<proteinExistence type="inferred from homology"/>
<feature type="transmembrane region" description="Helical" evidence="9">
    <location>
        <begin position="60"/>
        <end position="82"/>
    </location>
</feature>
<protein>
    <submittedName>
        <fullName evidence="10">Amino acid/amide ABC transporter membrane protein 1 (HAAT family)</fullName>
    </submittedName>
</protein>
<accession>A0A4Q7NJC3</accession>
<dbReference type="Proteomes" id="UP000292445">
    <property type="component" value="Unassembled WGS sequence"/>
</dbReference>
<evidence type="ECO:0000313" key="11">
    <source>
        <dbReference type="Proteomes" id="UP000292445"/>
    </source>
</evidence>
<evidence type="ECO:0000256" key="5">
    <source>
        <dbReference type="ARBA" id="ARBA00022970"/>
    </source>
</evidence>
<dbReference type="AlphaFoldDB" id="A0A4Q7NJC3"/>
<keyword evidence="5" id="KW-0029">Amino-acid transport</keyword>
<keyword evidence="7 9" id="KW-0472">Membrane</keyword>
<dbReference type="EMBL" id="SGXC01000001">
    <property type="protein sequence ID" value="RZS84922.1"/>
    <property type="molecule type" value="Genomic_DNA"/>
</dbReference>
<keyword evidence="2" id="KW-0813">Transport</keyword>
<feature type="transmembrane region" description="Helical" evidence="9">
    <location>
        <begin position="186"/>
        <end position="213"/>
    </location>
</feature>
<comment type="subcellular location">
    <subcellularLocation>
        <location evidence="1">Cell membrane</location>
        <topology evidence="1">Multi-pass membrane protein</topology>
    </subcellularLocation>
</comment>
<feature type="transmembrane region" description="Helical" evidence="9">
    <location>
        <begin position="225"/>
        <end position="249"/>
    </location>
</feature>
<evidence type="ECO:0000256" key="3">
    <source>
        <dbReference type="ARBA" id="ARBA00022475"/>
    </source>
</evidence>
<dbReference type="PANTHER" id="PTHR11795:SF442">
    <property type="entry name" value="ABC TRANSPORTER ATP-BINDING PROTEIN"/>
    <property type="match status" value="1"/>
</dbReference>
<evidence type="ECO:0000256" key="7">
    <source>
        <dbReference type="ARBA" id="ARBA00023136"/>
    </source>
</evidence>
<dbReference type="PANTHER" id="PTHR11795">
    <property type="entry name" value="BRANCHED-CHAIN AMINO ACID TRANSPORT SYSTEM PERMEASE PROTEIN LIVH"/>
    <property type="match status" value="1"/>
</dbReference>
<dbReference type="GO" id="GO:0005886">
    <property type="term" value="C:plasma membrane"/>
    <property type="evidence" value="ECO:0007669"/>
    <property type="project" value="UniProtKB-SubCell"/>
</dbReference>
<gene>
    <name evidence="10" type="ORF">EV675_0943</name>
</gene>
<dbReference type="InterPro" id="IPR052157">
    <property type="entry name" value="BCAA_transport_permease"/>
</dbReference>
<keyword evidence="11" id="KW-1185">Reference proteome</keyword>
<evidence type="ECO:0000313" key="10">
    <source>
        <dbReference type="EMBL" id="RZS84922.1"/>
    </source>
</evidence>
<keyword evidence="6 9" id="KW-1133">Transmembrane helix</keyword>
<evidence type="ECO:0000256" key="2">
    <source>
        <dbReference type="ARBA" id="ARBA00022448"/>
    </source>
</evidence>
<organism evidence="10 11">
    <name type="scientific">Pigmentiphaga kullae</name>
    <dbReference type="NCBI Taxonomy" id="151784"/>
    <lineage>
        <taxon>Bacteria</taxon>
        <taxon>Pseudomonadati</taxon>
        <taxon>Pseudomonadota</taxon>
        <taxon>Betaproteobacteria</taxon>
        <taxon>Burkholderiales</taxon>
        <taxon>Alcaligenaceae</taxon>
        <taxon>Pigmentiphaga</taxon>
    </lineage>
</organism>
<dbReference type="GO" id="GO:0022857">
    <property type="term" value="F:transmembrane transporter activity"/>
    <property type="evidence" value="ECO:0007669"/>
    <property type="project" value="InterPro"/>
</dbReference>
<reference evidence="10 11" key="1">
    <citation type="submission" date="2019-02" db="EMBL/GenBank/DDBJ databases">
        <title>Genomic Encyclopedia of Type Strains, Phase IV (KMG-IV): sequencing the most valuable type-strain genomes for metagenomic binning, comparative biology and taxonomic classification.</title>
        <authorList>
            <person name="Goeker M."/>
        </authorList>
    </citation>
    <scope>NUCLEOTIDE SEQUENCE [LARGE SCALE GENOMIC DNA]</scope>
    <source>
        <strain evidence="10 11">K24</strain>
    </source>
</reference>
<evidence type="ECO:0000256" key="4">
    <source>
        <dbReference type="ARBA" id="ARBA00022692"/>
    </source>
</evidence>
<feature type="transmembrane region" description="Helical" evidence="9">
    <location>
        <begin position="94"/>
        <end position="113"/>
    </location>
</feature>
<dbReference type="OrthoDB" id="8888656at2"/>
<dbReference type="CDD" id="cd06582">
    <property type="entry name" value="TM_PBP1_LivH_like"/>
    <property type="match status" value="1"/>
</dbReference>
<dbReference type="GO" id="GO:0006865">
    <property type="term" value="P:amino acid transport"/>
    <property type="evidence" value="ECO:0007669"/>
    <property type="project" value="UniProtKB-KW"/>
</dbReference>